<keyword evidence="2" id="KW-0413">Isomerase</keyword>
<dbReference type="RefSeq" id="WP_066308511.1">
    <property type="nucleotide sequence ID" value="NZ_LQRT01000001.1"/>
</dbReference>
<dbReference type="OrthoDB" id="9788221at2"/>
<dbReference type="NCBIfam" id="TIGR00654">
    <property type="entry name" value="PhzF_family"/>
    <property type="match status" value="1"/>
</dbReference>
<dbReference type="GO" id="GO:0005737">
    <property type="term" value="C:cytoplasm"/>
    <property type="evidence" value="ECO:0007669"/>
    <property type="project" value="TreeGrafter"/>
</dbReference>
<comment type="similarity">
    <text evidence="1">Belongs to the PhzF family.</text>
</comment>
<organism evidence="4 5">
    <name type="scientific">Aquimarina aggregata</name>
    <dbReference type="NCBI Taxonomy" id="1642818"/>
    <lineage>
        <taxon>Bacteria</taxon>
        <taxon>Pseudomonadati</taxon>
        <taxon>Bacteroidota</taxon>
        <taxon>Flavobacteriia</taxon>
        <taxon>Flavobacteriales</taxon>
        <taxon>Flavobacteriaceae</taxon>
        <taxon>Aquimarina</taxon>
    </lineage>
</organism>
<keyword evidence="5" id="KW-1185">Reference proteome</keyword>
<gene>
    <name evidence="4" type="ORF">AWE51_15490</name>
</gene>
<evidence type="ECO:0000313" key="5">
    <source>
        <dbReference type="Proteomes" id="UP000076715"/>
    </source>
</evidence>
<dbReference type="InterPro" id="IPR003719">
    <property type="entry name" value="Phenazine_PhzF-like"/>
</dbReference>
<dbReference type="EMBL" id="LQRT01000001">
    <property type="protein sequence ID" value="KZS43034.1"/>
    <property type="molecule type" value="Genomic_DNA"/>
</dbReference>
<protein>
    <submittedName>
        <fullName evidence="4">Phenazine biosynthesis protein</fullName>
    </submittedName>
</protein>
<dbReference type="Pfam" id="PF02567">
    <property type="entry name" value="PhzC-PhzF"/>
    <property type="match status" value="1"/>
</dbReference>
<dbReference type="STRING" id="1642818.AWE51_15490"/>
<dbReference type="Proteomes" id="UP000076715">
    <property type="component" value="Unassembled WGS sequence"/>
</dbReference>
<sequence length="295" mass="32821">MSDTKKIEVQVLNAFVDNDQGGNPAGVVLNADNLSNENKLEIASRVGLSETAFVSKSNRADFKLDFFTPNKQIAHCGHATIATFSYLKQLGIVKSDHSSKETIDGVLEILLKEDYAYMEQKAPRYIDVSHKKKDILIALGLDKNDLISNKPIQVVNTGNSFMLIPVKNSTILKNIEPNHDIITSISNELDLIGFYPFTLDTKHKDRDASSRMFGPRYNIFEEAATGMAAGPLACYLYDQFKSQKKKFLIEQGEYMKNPSSSLITVDLTVKNGRITSLMAGGKGMFKKRINIEINS</sequence>
<evidence type="ECO:0000256" key="2">
    <source>
        <dbReference type="ARBA" id="ARBA00023235"/>
    </source>
</evidence>
<dbReference type="SUPFAM" id="SSF54506">
    <property type="entry name" value="Diaminopimelate epimerase-like"/>
    <property type="match status" value="1"/>
</dbReference>
<accession>A0A163D6M4</accession>
<name>A0A163D6M4_9FLAO</name>
<reference evidence="4 5" key="1">
    <citation type="submission" date="2016-01" db="EMBL/GenBank/DDBJ databases">
        <title>The draft genome sequence of Aquimarina sp. RZW4-3-2.</title>
        <authorList>
            <person name="Wang Y."/>
        </authorList>
    </citation>
    <scope>NUCLEOTIDE SEQUENCE [LARGE SCALE GENOMIC DNA]</scope>
    <source>
        <strain evidence="4 5">RZW4-3-2</strain>
    </source>
</reference>
<dbReference type="Gene3D" id="3.10.310.10">
    <property type="entry name" value="Diaminopimelate Epimerase, Chain A, domain 1"/>
    <property type="match status" value="2"/>
</dbReference>
<proteinExistence type="inferred from homology"/>
<dbReference type="PIRSF" id="PIRSF016184">
    <property type="entry name" value="PhzC_PhzF"/>
    <property type="match status" value="1"/>
</dbReference>
<evidence type="ECO:0000256" key="1">
    <source>
        <dbReference type="ARBA" id="ARBA00008270"/>
    </source>
</evidence>
<dbReference type="PANTHER" id="PTHR13774:SF39">
    <property type="entry name" value="BIOSYNTHESIS PROTEIN, PUTATIVE-RELATED"/>
    <property type="match status" value="1"/>
</dbReference>
<comment type="caution">
    <text evidence="4">The sequence shown here is derived from an EMBL/GenBank/DDBJ whole genome shotgun (WGS) entry which is preliminary data.</text>
</comment>
<evidence type="ECO:0000313" key="4">
    <source>
        <dbReference type="EMBL" id="KZS43034.1"/>
    </source>
</evidence>
<dbReference type="PANTHER" id="PTHR13774">
    <property type="entry name" value="PHENAZINE BIOSYNTHESIS PROTEIN"/>
    <property type="match status" value="1"/>
</dbReference>
<feature type="active site" evidence="3">
    <location>
        <position position="50"/>
    </location>
</feature>
<evidence type="ECO:0000256" key="3">
    <source>
        <dbReference type="PIRSR" id="PIRSR016184-1"/>
    </source>
</evidence>
<dbReference type="GO" id="GO:0016853">
    <property type="term" value="F:isomerase activity"/>
    <property type="evidence" value="ECO:0007669"/>
    <property type="project" value="UniProtKB-KW"/>
</dbReference>
<dbReference type="AlphaFoldDB" id="A0A163D6M4"/>